<dbReference type="AlphaFoldDB" id="A0A2H3C916"/>
<evidence type="ECO:0000313" key="3">
    <source>
        <dbReference type="Proteomes" id="UP000218334"/>
    </source>
</evidence>
<proteinExistence type="predicted"/>
<evidence type="ECO:0000256" key="1">
    <source>
        <dbReference type="SAM" id="SignalP"/>
    </source>
</evidence>
<sequence length="513" mass="59442">MVLPVELIFLILSDLWAIQSSTDEHIQTFTNCSLVCKQWSATMKDVNSTHSVIALSYNAGQLYTIRSMSAMSNPLLCRTITLRVDYVIMPQFLPKTKCGPSIVANEGIESILRKLFYGPNAPRNATHIYIDYLDDPQVHIPRFWIPRQITKLTIIYHYRRWVPFCFRDQHPLRCRCDHPMVDRGVRELCIMGSTSVIAHQLITPLTEWKYLASLVTNIPAARLVPAAIPVHLRDSLTRTTYNHKQQYVGPQFALRVMFGERLDWSSFQDDKWYPIDLCYHEYYIPMLEQVIPLGSVGYIDPLTRKFVFLFDAMDPASSMEPRIQRIPSILKKGVAEVLEDPEYSPPWDYAYNKFDILHKLDAWTRGRSVYSIPLALDMDRTLCLALGRASRRVLEDNQIKKWLTEHRQTITDVFGDDHPYIRKRLDVVTTTVNSSQYVWFAHLGNELYAKDSSSEEFYFQLDPQALGNPGRPWGEVKVPQRYTHPPRVLISWEHISTVGQSLMTVKIRCHSIM</sequence>
<protein>
    <recommendedName>
        <fullName evidence="4">F-box domain-containing protein</fullName>
    </recommendedName>
</protein>
<name>A0A2H3C916_9AGAR</name>
<dbReference type="EMBL" id="KZ293415">
    <property type="protein sequence ID" value="PBK77814.1"/>
    <property type="molecule type" value="Genomic_DNA"/>
</dbReference>
<accession>A0A2H3C916</accession>
<gene>
    <name evidence="2" type="ORF">ARMSODRAFT_946689</name>
</gene>
<feature type="chain" id="PRO_5013857188" description="F-box domain-containing protein" evidence="1">
    <location>
        <begin position="18"/>
        <end position="513"/>
    </location>
</feature>
<keyword evidence="1" id="KW-0732">Signal</keyword>
<organism evidence="2 3">
    <name type="scientific">Armillaria solidipes</name>
    <dbReference type="NCBI Taxonomy" id="1076256"/>
    <lineage>
        <taxon>Eukaryota</taxon>
        <taxon>Fungi</taxon>
        <taxon>Dikarya</taxon>
        <taxon>Basidiomycota</taxon>
        <taxon>Agaricomycotina</taxon>
        <taxon>Agaricomycetes</taxon>
        <taxon>Agaricomycetidae</taxon>
        <taxon>Agaricales</taxon>
        <taxon>Marasmiineae</taxon>
        <taxon>Physalacriaceae</taxon>
        <taxon>Armillaria</taxon>
    </lineage>
</organism>
<keyword evidence="3" id="KW-1185">Reference proteome</keyword>
<dbReference type="Proteomes" id="UP000218334">
    <property type="component" value="Unassembled WGS sequence"/>
</dbReference>
<reference evidence="3" key="1">
    <citation type="journal article" date="2017" name="Nat. Ecol. Evol.">
        <title>Genome expansion and lineage-specific genetic innovations in the forest pathogenic fungi Armillaria.</title>
        <authorList>
            <person name="Sipos G."/>
            <person name="Prasanna A.N."/>
            <person name="Walter M.C."/>
            <person name="O'Connor E."/>
            <person name="Balint B."/>
            <person name="Krizsan K."/>
            <person name="Kiss B."/>
            <person name="Hess J."/>
            <person name="Varga T."/>
            <person name="Slot J."/>
            <person name="Riley R."/>
            <person name="Boka B."/>
            <person name="Rigling D."/>
            <person name="Barry K."/>
            <person name="Lee J."/>
            <person name="Mihaltcheva S."/>
            <person name="LaButti K."/>
            <person name="Lipzen A."/>
            <person name="Waldron R."/>
            <person name="Moloney N.M."/>
            <person name="Sperisen C."/>
            <person name="Kredics L."/>
            <person name="Vagvoelgyi C."/>
            <person name="Patrignani A."/>
            <person name="Fitzpatrick D."/>
            <person name="Nagy I."/>
            <person name="Doyle S."/>
            <person name="Anderson J.B."/>
            <person name="Grigoriev I.V."/>
            <person name="Gueldener U."/>
            <person name="Muensterkoetter M."/>
            <person name="Nagy L.G."/>
        </authorList>
    </citation>
    <scope>NUCLEOTIDE SEQUENCE [LARGE SCALE GENOMIC DNA]</scope>
    <source>
        <strain evidence="3">28-4</strain>
    </source>
</reference>
<feature type="signal peptide" evidence="1">
    <location>
        <begin position="1"/>
        <end position="17"/>
    </location>
</feature>
<evidence type="ECO:0008006" key="4">
    <source>
        <dbReference type="Google" id="ProtNLM"/>
    </source>
</evidence>
<evidence type="ECO:0000313" key="2">
    <source>
        <dbReference type="EMBL" id="PBK77814.1"/>
    </source>
</evidence>